<dbReference type="EMBL" id="JAOZEV010000001">
    <property type="protein sequence ID" value="MCV9930793.1"/>
    <property type="molecule type" value="Genomic_DNA"/>
</dbReference>
<dbReference type="Proteomes" id="UP001151133">
    <property type="component" value="Unassembled WGS sequence"/>
</dbReference>
<comment type="caution">
    <text evidence="1">The sequence shown here is derived from an EMBL/GenBank/DDBJ whole genome shotgun (WGS) entry which is preliminary data.</text>
</comment>
<evidence type="ECO:0008006" key="3">
    <source>
        <dbReference type="Google" id="ProtNLM"/>
    </source>
</evidence>
<sequence>MKPIVYLILFLFTSIAFSQGLNPILDSYAIKALEGNNTYRNQNANLFVQNNNIVNIMQIGNYNTSDVSIISNNANVVLSQIGNDNYINMYKKAPEINQSVVQTGNNNMVSDFSLYSSGAINMSIIQNGSNLNVFNNGSNSISEGMRITQTGNSGTIYIFNH</sequence>
<name>A0A9X3C8B0_9FLAO</name>
<reference evidence="1" key="1">
    <citation type="submission" date="2022-10" db="EMBL/GenBank/DDBJ databases">
        <title>Two novel species of Flavobacterium.</title>
        <authorList>
            <person name="Liu Q."/>
            <person name="Xin Y.-H."/>
        </authorList>
    </citation>
    <scope>NUCLEOTIDE SEQUENCE</scope>
    <source>
        <strain evidence="1">LS1R47</strain>
    </source>
</reference>
<dbReference type="AlphaFoldDB" id="A0A9X3C8B0"/>
<evidence type="ECO:0000313" key="2">
    <source>
        <dbReference type="Proteomes" id="UP001151133"/>
    </source>
</evidence>
<dbReference type="RefSeq" id="WP_264285197.1">
    <property type="nucleotide sequence ID" value="NZ_JAOZEV010000001.1"/>
</dbReference>
<protein>
    <recommendedName>
        <fullName evidence="3">Curlin associated repeat-containing protein</fullName>
    </recommendedName>
</protein>
<gene>
    <name evidence="1" type="ORF">OIU80_00730</name>
</gene>
<evidence type="ECO:0000313" key="1">
    <source>
        <dbReference type="EMBL" id="MCV9930793.1"/>
    </source>
</evidence>
<accession>A0A9X3C8B0</accession>
<proteinExistence type="predicted"/>
<organism evidence="1 2">
    <name type="scientific">Flavobacterium frigoritolerans</name>
    <dbReference type="NCBI Taxonomy" id="2987686"/>
    <lineage>
        <taxon>Bacteria</taxon>
        <taxon>Pseudomonadati</taxon>
        <taxon>Bacteroidota</taxon>
        <taxon>Flavobacteriia</taxon>
        <taxon>Flavobacteriales</taxon>
        <taxon>Flavobacteriaceae</taxon>
        <taxon>Flavobacterium</taxon>
    </lineage>
</organism>
<keyword evidence="2" id="KW-1185">Reference proteome</keyword>